<dbReference type="PROSITE" id="PS01209">
    <property type="entry name" value="LDLRA_1"/>
    <property type="match status" value="1"/>
</dbReference>
<name>A0AAV4PZ46_9ARAC</name>
<dbReference type="Gene3D" id="4.10.400.10">
    <property type="entry name" value="Low-density Lipoprotein Receptor"/>
    <property type="match status" value="2"/>
</dbReference>
<evidence type="ECO:0000256" key="4">
    <source>
        <dbReference type="ARBA" id="ARBA00022737"/>
    </source>
</evidence>
<reference evidence="9 10" key="1">
    <citation type="submission" date="2021-06" db="EMBL/GenBank/DDBJ databases">
        <title>Caerostris darwini draft genome.</title>
        <authorList>
            <person name="Kono N."/>
            <person name="Arakawa K."/>
        </authorList>
    </citation>
    <scope>NUCLEOTIDE SEQUENCE [LARGE SCALE GENOMIC DNA]</scope>
</reference>
<sequence>MFICDNGMCIPIEGRCDGYPTCSDGTDELDCGCEEISEAVGNISYSVHMGRRSEKCWRISVPSEKYLILTTHVTDCNEANITLKLEEPDKKFSKVCPRQDSEETRTFEIFVDFLCKRQDAYKCSETTCVTKGKRCDGKWDCPRGEDEQYCVRKILEVPGLKTSRSLGLEWLKRQRNPAGDWGRNTHRAIATLHLAQATNFDDSTLDEDITAKQLQLQLSTAILRNGTDAFTPTQLAMYINALLVICHDPENFYGFNLVQELENQVEHSNTTTNPFPYLALCNAKRDLPDEAVVKLVQILEARRTTAFS</sequence>
<evidence type="ECO:0000256" key="5">
    <source>
        <dbReference type="ARBA" id="ARBA00022989"/>
    </source>
</evidence>
<comment type="caution">
    <text evidence="8">Lacks conserved residue(s) required for the propagation of feature annotation.</text>
</comment>
<dbReference type="SUPFAM" id="SSF57424">
    <property type="entry name" value="LDL receptor-like module"/>
    <property type="match status" value="2"/>
</dbReference>
<proteinExistence type="predicted"/>
<dbReference type="GO" id="GO:0016192">
    <property type="term" value="P:vesicle-mediated transport"/>
    <property type="evidence" value="ECO:0007669"/>
    <property type="project" value="UniProtKB-ARBA"/>
</dbReference>
<keyword evidence="4" id="KW-0677">Repeat</keyword>
<dbReference type="InterPro" id="IPR050685">
    <property type="entry name" value="LDLR"/>
</dbReference>
<dbReference type="PROSITE" id="PS50068">
    <property type="entry name" value="LDLRA_2"/>
    <property type="match status" value="2"/>
</dbReference>
<keyword evidence="6" id="KW-0472">Membrane</keyword>
<keyword evidence="10" id="KW-1185">Reference proteome</keyword>
<dbReference type="Pfam" id="PF00057">
    <property type="entry name" value="Ldl_recept_a"/>
    <property type="match status" value="2"/>
</dbReference>
<organism evidence="9 10">
    <name type="scientific">Caerostris darwini</name>
    <dbReference type="NCBI Taxonomy" id="1538125"/>
    <lineage>
        <taxon>Eukaryota</taxon>
        <taxon>Metazoa</taxon>
        <taxon>Ecdysozoa</taxon>
        <taxon>Arthropoda</taxon>
        <taxon>Chelicerata</taxon>
        <taxon>Arachnida</taxon>
        <taxon>Araneae</taxon>
        <taxon>Araneomorphae</taxon>
        <taxon>Entelegynae</taxon>
        <taxon>Araneoidea</taxon>
        <taxon>Araneidae</taxon>
        <taxon>Caerostris</taxon>
    </lineage>
</organism>
<dbReference type="PRINTS" id="PR00261">
    <property type="entry name" value="LDLRECEPTOR"/>
</dbReference>
<evidence type="ECO:0000256" key="3">
    <source>
        <dbReference type="ARBA" id="ARBA00022692"/>
    </source>
</evidence>
<dbReference type="InterPro" id="IPR036055">
    <property type="entry name" value="LDL_receptor-like_sf"/>
</dbReference>
<feature type="disulfide bond" evidence="8">
    <location>
        <begin position="4"/>
        <end position="22"/>
    </location>
</feature>
<feature type="disulfide bond" evidence="8">
    <location>
        <begin position="123"/>
        <end position="141"/>
    </location>
</feature>
<dbReference type="EMBL" id="BPLQ01003766">
    <property type="protein sequence ID" value="GIY02948.1"/>
    <property type="molecule type" value="Genomic_DNA"/>
</dbReference>
<evidence type="ECO:0000256" key="2">
    <source>
        <dbReference type="ARBA" id="ARBA00004308"/>
    </source>
</evidence>
<comment type="caution">
    <text evidence="9">The sequence shown here is derived from an EMBL/GenBank/DDBJ whole genome shotgun (WGS) entry which is preliminary data.</text>
</comment>
<feature type="disulfide bond" evidence="8">
    <location>
        <begin position="135"/>
        <end position="150"/>
    </location>
</feature>
<comment type="subcellular location">
    <subcellularLocation>
        <location evidence="2">Endomembrane system</location>
    </subcellularLocation>
    <subcellularLocation>
        <location evidence="1">Membrane</location>
        <topology evidence="1">Single-pass membrane protein</topology>
    </subcellularLocation>
</comment>
<evidence type="ECO:0000256" key="1">
    <source>
        <dbReference type="ARBA" id="ARBA00004167"/>
    </source>
</evidence>
<evidence type="ECO:0000256" key="7">
    <source>
        <dbReference type="ARBA" id="ARBA00023157"/>
    </source>
</evidence>
<accession>A0AAV4PZ46</accession>
<evidence type="ECO:0000313" key="9">
    <source>
        <dbReference type="EMBL" id="GIY02948.1"/>
    </source>
</evidence>
<dbReference type="Gene3D" id="1.50.10.20">
    <property type="match status" value="1"/>
</dbReference>
<keyword evidence="5" id="KW-1133">Transmembrane helix</keyword>
<evidence type="ECO:0000313" key="10">
    <source>
        <dbReference type="Proteomes" id="UP001054837"/>
    </source>
</evidence>
<dbReference type="InterPro" id="IPR002172">
    <property type="entry name" value="LDrepeatLR_classA_rpt"/>
</dbReference>
<evidence type="ECO:0000256" key="8">
    <source>
        <dbReference type="PROSITE-ProRule" id="PRU00124"/>
    </source>
</evidence>
<keyword evidence="7 8" id="KW-1015">Disulfide bond</keyword>
<feature type="disulfide bond" evidence="8">
    <location>
        <begin position="16"/>
        <end position="31"/>
    </location>
</feature>
<dbReference type="Proteomes" id="UP001054837">
    <property type="component" value="Unassembled WGS sequence"/>
</dbReference>
<dbReference type="AlphaFoldDB" id="A0AAV4PZ46"/>
<dbReference type="InterPro" id="IPR023415">
    <property type="entry name" value="LDLR_class-A_CS"/>
</dbReference>
<keyword evidence="3" id="KW-0812">Transmembrane</keyword>
<dbReference type="CDD" id="cd00112">
    <property type="entry name" value="LDLa"/>
    <property type="match status" value="2"/>
</dbReference>
<dbReference type="PANTHER" id="PTHR24270">
    <property type="entry name" value="LOW-DENSITY LIPOPROTEIN RECEPTOR-RELATED"/>
    <property type="match status" value="1"/>
</dbReference>
<dbReference type="GO" id="GO:0012505">
    <property type="term" value="C:endomembrane system"/>
    <property type="evidence" value="ECO:0007669"/>
    <property type="project" value="UniProtKB-SubCell"/>
</dbReference>
<gene>
    <name evidence="9" type="primary">CG3556_8</name>
    <name evidence="9" type="ORF">CDAR_407381</name>
</gene>
<dbReference type="SMART" id="SM00192">
    <property type="entry name" value="LDLa"/>
    <property type="match status" value="2"/>
</dbReference>
<evidence type="ECO:0000256" key="6">
    <source>
        <dbReference type="ARBA" id="ARBA00023136"/>
    </source>
</evidence>
<protein>
    <submittedName>
        <fullName evidence="9">Uncharacterized protein CG3556</fullName>
    </submittedName>
</protein>
<dbReference type="GO" id="GO:0005886">
    <property type="term" value="C:plasma membrane"/>
    <property type="evidence" value="ECO:0007669"/>
    <property type="project" value="TreeGrafter"/>
</dbReference>